<dbReference type="PROSITE" id="PS00149">
    <property type="entry name" value="SULFATASE_2"/>
    <property type="match status" value="1"/>
</dbReference>
<evidence type="ECO:0000259" key="4">
    <source>
        <dbReference type="Pfam" id="PF16347"/>
    </source>
</evidence>
<dbReference type="AlphaFoldDB" id="A0A2T3NM84"/>
<name>A0A2T3NM84_9GAMM</name>
<evidence type="ECO:0000256" key="1">
    <source>
        <dbReference type="ARBA" id="ARBA00008779"/>
    </source>
</evidence>
<dbReference type="InterPro" id="IPR032506">
    <property type="entry name" value="SGSH_C"/>
</dbReference>
<keyword evidence="3" id="KW-0732">Signal</keyword>
<dbReference type="EMBL" id="PYMB01000001">
    <property type="protein sequence ID" value="PSW16610.1"/>
    <property type="molecule type" value="Genomic_DNA"/>
</dbReference>
<dbReference type="InterPro" id="IPR017850">
    <property type="entry name" value="Alkaline_phosphatase_core_sf"/>
</dbReference>
<evidence type="ECO:0000313" key="6">
    <source>
        <dbReference type="Proteomes" id="UP000241346"/>
    </source>
</evidence>
<dbReference type="Gene3D" id="3.40.720.10">
    <property type="entry name" value="Alkaline Phosphatase, subunit A"/>
    <property type="match status" value="2"/>
</dbReference>
<proteinExistence type="inferred from homology"/>
<evidence type="ECO:0000256" key="3">
    <source>
        <dbReference type="SAM" id="SignalP"/>
    </source>
</evidence>
<dbReference type="CDD" id="cd16031">
    <property type="entry name" value="G6S_like"/>
    <property type="match status" value="1"/>
</dbReference>
<dbReference type="PANTHER" id="PTHR43108:SF6">
    <property type="entry name" value="N-SULPHOGLUCOSAMINE SULPHOHYDROLASE"/>
    <property type="match status" value="1"/>
</dbReference>
<dbReference type="GO" id="GO:0016787">
    <property type="term" value="F:hydrolase activity"/>
    <property type="evidence" value="ECO:0007669"/>
    <property type="project" value="UniProtKB-KW"/>
</dbReference>
<comment type="similarity">
    <text evidence="1">Belongs to the sulfatase family.</text>
</comment>
<dbReference type="InterPro" id="IPR024607">
    <property type="entry name" value="Sulfatase_CS"/>
</dbReference>
<gene>
    <name evidence="5" type="ORF">C9J01_06340</name>
</gene>
<evidence type="ECO:0000256" key="2">
    <source>
        <dbReference type="ARBA" id="ARBA00022801"/>
    </source>
</evidence>
<feature type="signal peptide" evidence="3">
    <location>
        <begin position="1"/>
        <end position="27"/>
    </location>
</feature>
<evidence type="ECO:0000313" key="5">
    <source>
        <dbReference type="EMBL" id="PSW16610.1"/>
    </source>
</evidence>
<feature type="chain" id="PRO_5015612219" evidence="3">
    <location>
        <begin position="28"/>
        <end position="573"/>
    </location>
</feature>
<dbReference type="Pfam" id="PF16347">
    <property type="entry name" value="SGSH_C"/>
    <property type="match status" value="1"/>
</dbReference>
<keyword evidence="2" id="KW-0378">Hydrolase</keyword>
<dbReference type="PANTHER" id="PTHR43108">
    <property type="entry name" value="N-ACETYLGLUCOSAMINE-6-SULFATASE FAMILY MEMBER"/>
    <property type="match status" value="1"/>
</dbReference>
<accession>A0A2T3NM84</accession>
<reference evidence="5 6" key="1">
    <citation type="submission" date="2018-03" db="EMBL/GenBank/DDBJ databases">
        <title>Whole genome sequencing of Histamine producing bacteria.</title>
        <authorList>
            <person name="Butler K."/>
        </authorList>
    </citation>
    <scope>NUCLEOTIDE SEQUENCE [LARGE SCALE GENOMIC DNA]</scope>
    <source>
        <strain evidence="5 6">DSM 19138</strain>
    </source>
</reference>
<dbReference type="OrthoDB" id="9803751at2"/>
<dbReference type="Proteomes" id="UP000241346">
    <property type="component" value="Unassembled WGS sequence"/>
</dbReference>
<comment type="caution">
    <text evidence="5">The sequence shown here is derived from an EMBL/GenBank/DDBJ whole genome shotgun (WGS) entry which is preliminary data.</text>
</comment>
<dbReference type="RefSeq" id="WP_107297231.1">
    <property type="nucleotide sequence ID" value="NZ_PYMB01000001.1"/>
</dbReference>
<dbReference type="SUPFAM" id="SSF53649">
    <property type="entry name" value="Alkaline phosphatase-like"/>
    <property type="match status" value="1"/>
</dbReference>
<organism evidence="5 6">
    <name type="scientific">Photobacterium rosenbergii</name>
    <dbReference type="NCBI Taxonomy" id="294936"/>
    <lineage>
        <taxon>Bacteria</taxon>
        <taxon>Pseudomonadati</taxon>
        <taxon>Pseudomonadota</taxon>
        <taxon>Gammaproteobacteria</taxon>
        <taxon>Vibrionales</taxon>
        <taxon>Vibrionaceae</taxon>
        <taxon>Photobacterium</taxon>
    </lineage>
</organism>
<sequence>MKMKRSTLSKGIGVLLAAGAISSQSVAATYEQPNILFIFSDDHSTQAISAYNDQFVNTPNIDRIANEGAIFENTFVGNSICQPSRATILTGKHSHLNGVIDNTSRWNPNQTIYTHLLEDVGYQTALIGKWHMNPAPVNEFGYSNVLNGHGRQGTYYQPEFIDNKGNITTVQGYSTDVITDQSIEWLEQQRDADKPFLLKVQFKSPHTPRRPPLRHLELFKDKTFPLPETLFDNYETRGEHANKAWMKLYGMSGEGINAFPPAPTTPERAEIREEWINSLTKQKRKAFEGWMARMTDEQREAWHKAYDDINVDYWKKIQSPPYKVRYGNVPEDEKRIRAEYIYQRFMRDYMASVTAVDENVGRILDWLDENDLAKNTIVVYSSDQSFFIGEHGWAEKRYMYEPGMKMPFVIRWPGKIPAHSKPEAMIQNIDFAPTFLTAAGAKVPGEMQGKSFLDVLTGKESDAQWQQERPIVYYHYYMEGGHNVPRHDGVRSDQYKLIDFYSQNSGKGWFELYDLKADPNEVNNVYEDPKYKAVRDNMMAELKKARADYKVPNDVFEAPYPYMNRKERKALGF</sequence>
<feature type="domain" description="N-sulphoglucosamine sulphohydrolase C-terminal" evidence="4">
    <location>
        <begin position="389"/>
        <end position="547"/>
    </location>
</feature>
<protein>
    <submittedName>
        <fullName evidence="5">Mucin-desulfating sulfatase (N-acetylglucosamine-6-sulfatase)</fullName>
    </submittedName>
</protein>